<sequence>MAVEGASTAPAPALPPRLSASSSPPTVGTLLTRASAAGAPRARECSSPRSLLSRILHRGRGGGFGCRLRLLPRYCTSGAAAKEHAATANGEEPSEAAATPKVVVAGQAAALRESPRTSLEKKATMAEEHALPASLGLGASLVLLLSKSAAELSRMAELRAQMERLMLDVRADVRSCNGRPSGSDGHTDSASVVTEPFARAGGEDGAALSLSDDGSRTAAPASRGTSENAGRRDMDRMEAELEAELSRLHQDDEERASPRRDRELETEAKSSASSRSRSAICSDSDNDGVNDDGGTDSDNDGNQGNDNEDEEEDERDAESNGQSPPHGGVSARELERRLHELLQSRHEARIAELESALERARRKLRETEREACQWRDTAKLATRFTDEARLR</sequence>
<dbReference type="InterPro" id="IPR040348">
    <property type="entry name" value="POLAR-like"/>
</dbReference>
<reference evidence="2" key="1">
    <citation type="submission" date="2020-05" db="EMBL/GenBank/DDBJ databases">
        <title>WGS assembly of Panicum virgatum.</title>
        <authorList>
            <person name="Lovell J.T."/>
            <person name="Jenkins J."/>
            <person name="Shu S."/>
            <person name="Juenger T.E."/>
            <person name="Schmutz J."/>
        </authorList>
    </citation>
    <scope>NUCLEOTIDE SEQUENCE</scope>
    <source>
        <strain evidence="2">AP13</strain>
    </source>
</reference>
<comment type="caution">
    <text evidence="2">The sequence shown here is derived from an EMBL/GenBank/DDBJ whole genome shotgun (WGS) entry which is preliminary data.</text>
</comment>
<dbReference type="GO" id="GO:0008356">
    <property type="term" value="P:asymmetric cell division"/>
    <property type="evidence" value="ECO:0007669"/>
    <property type="project" value="InterPro"/>
</dbReference>
<name>A0A8T0XTA8_PANVG</name>
<feature type="compositionally biased region" description="Acidic residues" evidence="1">
    <location>
        <begin position="306"/>
        <end position="316"/>
    </location>
</feature>
<feature type="compositionally biased region" description="Low complexity" evidence="1">
    <location>
        <begin position="1"/>
        <end position="26"/>
    </location>
</feature>
<keyword evidence="3" id="KW-1185">Reference proteome</keyword>
<evidence type="ECO:0000256" key="1">
    <source>
        <dbReference type="SAM" id="MobiDB-lite"/>
    </source>
</evidence>
<dbReference type="AlphaFoldDB" id="A0A8T0XTA8"/>
<dbReference type="OrthoDB" id="1916242at2759"/>
<dbReference type="PANTHER" id="PTHR33476">
    <property type="entry name" value="EMB|CAB62613.1"/>
    <property type="match status" value="1"/>
</dbReference>
<organism evidence="2 3">
    <name type="scientific">Panicum virgatum</name>
    <name type="common">Blackwell switchgrass</name>
    <dbReference type="NCBI Taxonomy" id="38727"/>
    <lineage>
        <taxon>Eukaryota</taxon>
        <taxon>Viridiplantae</taxon>
        <taxon>Streptophyta</taxon>
        <taxon>Embryophyta</taxon>
        <taxon>Tracheophyta</taxon>
        <taxon>Spermatophyta</taxon>
        <taxon>Magnoliopsida</taxon>
        <taxon>Liliopsida</taxon>
        <taxon>Poales</taxon>
        <taxon>Poaceae</taxon>
        <taxon>PACMAD clade</taxon>
        <taxon>Panicoideae</taxon>
        <taxon>Panicodae</taxon>
        <taxon>Paniceae</taxon>
        <taxon>Panicinae</taxon>
        <taxon>Panicum</taxon>
        <taxon>Panicum sect. Hiantes</taxon>
    </lineage>
</organism>
<evidence type="ECO:0000313" key="2">
    <source>
        <dbReference type="EMBL" id="KAG2662228.1"/>
    </source>
</evidence>
<proteinExistence type="predicted"/>
<accession>A0A8T0XTA8</accession>
<feature type="compositionally biased region" description="Acidic residues" evidence="1">
    <location>
        <begin position="284"/>
        <end position="299"/>
    </location>
</feature>
<dbReference type="EMBL" id="CM029037">
    <property type="protein sequence ID" value="KAG2662228.1"/>
    <property type="molecule type" value="Genomic_DNA"/>
</dbReference>
<feature type="compositionally biased region" description="Low complexity" evidence="1">
    <location>
        <begin position="270"/>
        <end position="283"/>
    </location>
</feature>
<evidence type="ECO:0008006" key="4">
    <source>
        <dbReference type="Google" id="ProtNLM"/>
    </source>
</evidence>
<feature type="region of interest" description="Disordered" evidence="1">
    <location>
        <begin position="201"/>
        <end position="338"/>
    </location>
</feature>
<evidence type="ECO:0000313" key="3">
    <source>
        <dbReference type="Proteomes" id="UP000823388"/>
    </source>
</evidence>
<feature type="region of interest" description="Disordered" evidence="1">
    <location>
        <begin position="1"/>
        <end position="42"/>
    </location>
</feature>
<dbReference type="Proteomes" id="UP000823388">
    <property type="component" value="Chromosome 1K"/>
</dbReference>
<gene>
    <name evidence="2" type="ORF">PVAP13_1KG516600</name>
</gene>
<dbReference type="PANTHER" id="PTHR33476:SF33">
    <property type="entry name" value="OS02G0795200 PROTEIN"/>
    <property type="match status" value="1"/>
</dbReference>
<feature type="compositionally biased region" description="Basic and acidic residues" evidence="1">
    <location>
        <begin position="229"/>
        <end position="268"/>
    </location>
</feature>
<protein>
    <recommendedName>
        <fullName evidence="4">Protein POLAR LOCALIZATION DURING ASYMMETRIC DIVISION AND REDISTRIBUTION</fullName>
    </recommendedName>
</protein>